<organism evidence="1">
    <name type="scientific">marine sediment metagenome</name>
    <dbReference type="NCBI Taxonomy" id="412755"/>
    <lineage>
        <taxon>unclassified sequences</taxon>
        <taxon>metagenomes</taxon>
        <taxon>ecological metagenomes</taxon>
    </lineage>
</organism>
<sequence length="1411" mass="149847">MITSTRLTVLLVFLLAPVLAVSQITTLHNTLRRIPIQDTTGNIVHGYHITYDTLTGEMIWAADAGGSGHPHRVDTSGSGDLVNLDSLTLWQGFGIDLAAVTSANWDSVKFYLDTAWITANYSPPFADSTDKITDDGVGYNDIDWGAGANQVELVDVPATAWRVFYSNGSGVITELVLGANGTYLESNGAAAAPTFTVPSGAGLSFFTEADDNDTSVFTATAPNTTVAFNDQLTMQGNNITGVGDIEMTGNDILELHAMDVDSGFILQDADAGVFRTYVQFVHDTMFFGAIDATNGFERIWQWRTSVLTGLTLPTLGVPIITGNVDWTANIIDMNYLDTAEIMDSIESKIGDSIALALRHDGSQALTADWAAGDFDITGLEALEADTVIATVEAVLYGFRLRVNGALYTYDSTDVPVDGDVLTLNTSGTTLDWQPASGGSGLWNFVDSTAITYIADSTGDSVLIITDGATRTSLSTENMFGFQFDDRIAVDLITPEADDGVLQLLTGGSGDTLLFGEEDVYVGAFVPDSLVKTRYWIQLEMADSLDEYSLTTAIVLRDGSQALTANWPAGDFDITGLERLEADTIEAPLIRATGAASGTLQLSGATSGSWSLTVADVAGTPAEWVLPTVNGSSGYHLATDGAGALSWAAPGAGAWTDAGTIIYPTTGTGDTVVVGGTTAANSDIILGGDGTVVFNEQGNGVDFRVEGDTAQYLFEVNGSKTDTGEVNINGGLNVTLPADDNITIDGRTFPRTVTLGAMRWNHTPEASTQNTKALYLDIDANSVASTEALHIEYKATLLAAGETGVGIDFEGNTSTSIGGVLAAFNVNKVGIGSATVRALQVGPAVDDVIHHNSGSFGVVGYARDSTGGVHTDFTAAFNSSAIDSTMFDNDNDVIYIGEDATFNEIDVVLNTAAGGAGIDPVFEFSIAGPGWTAFTPIDNTEGFRVDGDIIWETADLTSWAAVTVDGQSAFWIRITRTRNSIPVDPIEDRIRTVASIAYTWNSTGDVNINSVVFEGATDDGFEQTINTIEPTADRAFNFPDDQMIAGDVLVASDASDLEYLNLATTEILIGDGSGIPTAASLSGDATMTNTGVVTVTFSDTSTVLARVQGDPTKIFIDAGDTIRYVMDGQNGAGDTLKFFHRTGSNGVGYWGQTNNGWTWINDSTMYLYFTGHAAGNEDVEFMMLADTTILRSINSIMMLGDATILIGAAGGGNLIVDSADINKYTDGSIDLPDLAAGAVDSTKITDGDLSRDDINWEYEWIYLETVHGWGRALEDSSYLRAHLHDNASAFLFLDYAGDITPTHEDTLYVSGYVPFDCTIDSLEFVMKETGSGFVDSIEFVGPDLSSAVNILDSTYWNSATDQSGAAWAIKALTFSSDVTASAGDRYGLKFVIDFAADNDSLWVGWVRIRVRR</sequence>
<reference evidence="1" key="1">
    <citation type="journal article" date="2015" name="Nature">
        <title>Complex archaea that bridge the gap between prokaryotes and eukaryotes.</title>
        <authorList>
            <person name="Spang A."/>
            <person name="Saw J.H."/>
            <person name="Jorgensen S.L."/>
            <person name="Zaremba-Niedzwiedzka K."/>
            <person name="Martijn J."/>
            <person name="Lind A.E."/>
            <person name="van Eijk R."/>
            <person name="Schleper C."/>
            <person name="Guy L."/>
            <person name="Ettema T.J."/>
        </authorList>
    </citation>
    <scope>NUCLEOTIDE SEQUENCE</scope>
</reference>
<name>A0A0F9PAR0_9ZZZZ</name>
<protein>
    <submittedName>
        <fullName evidence="1">Uncharacterized protein</fullName>
    </submittedName>
</protein>
<accession>A0A0F9PAR0</accession>
<dbReference type="EMBL" id="LAZR01005671">
    <property type="protein sequence ID" value="KKM98065.1"/>
    <property type="molecule type" value="Genomic_DNA"/>
</dbReference>
<gene>
    <name evidence="1" type="ORF">LCGC14_1161720</name>
</gene>
<proteinExistence type="predicted"/>
<comment type="caution">
    <text evidence="1">The sequence shown here is derived from an EMBL/GenBank/DDBJ whole genome shotgun (WGS) entry which is preliminary data.</text>
</comment>
<evidence type="ECO:0000313" key="1">
    <source>
        <dbReference type="EMBL" id="KKM98065.1"/>
    </source>
</evidence>